<dbReference type="Proteomes" id="UP000034778">
    <property type="component" value="Unassembled WGS sequence"/>
</dbReference>
<proteinExistence type="predicted"/>
<comment type="caution">
    <text evidence="2">The sequence shown here is derived from an EMBL/GenBank/DDBJ whole genome shotgun (WGS) entry which is preliminary data.</text>
</comment>
<gene>
    <name evidence="2" type="ORF">UR35_C0010G0005</name>
</gene>
<reference evidence="2 3" key="1">
    <citation type="journal article" date="2015" name="Nature">
        <title>rRNA introns, odd ribosomes, and small enigmatic genomes across a large radiation of phyla.</title>
        <authorList>
            <person name="Brown C.T."/>
            <person name="Hug L.A."/>
            <person name="Thomas B.C."/>
            <person name="Sharon I."/>
            <person name="Castelle C.J."/>
            <person name="Singh A."/>
            <person name="Wilkins M.J."/>
            <person name="Williams K.H."/>
            <person name="Banfield J.F."/>
        </authorList>
    </citation>
    <scope>NUCLEOTIDE SEQUENCE [LARGE SCALE GENOMIC DNA]</scope>
</reference>
<feature type="chain" id="PRO_5002530518" description="Glycoside hydrolase family 5 domain-containing protein" evidence="1">
    <location>
        <begin position="24"/>
        <end position="476"/>
    </location>
</feature>
<protein>
    <recommendedName>
        <fullName evidence="4">Glycoside hydrolase family 5 domain-containing protein</fullName>
    </recommendedName>
</protein>
<dbReference type="InterPro" id="IPR017853">
    <property type="entry name" value="GH"/>
</dbReference>
<accession>A0A0F9ZJ40</accession>
<organism evidence="2 3">
    <name type="scientific">Candidatus Woesebacteria bacterium GW2011_GWB1_33_22</name>
    <dbReference type="NCBI Taxonomy" id="1618566"/>
    <lineage>
        <taxon>Bacteria</taxon>
        <taxon>Candidatus Woeseibacteriota</taxon>
    </lineage>
</organism>
<feature type="signal peptide" evidence="1">
    <location>
        <begin position="1"/>
        <end position="23"/>
    </location>
</feature>
<evidence type="ECO:0008006" key="4">
    <source>
        <dbReference type="Google" id="ProtNLM"/>
    </source>
</evidence>
<keyword evidence="1" id="KW-0732">Signal</keyword>
<evidence type="ECO:0000313" key="3">
    <source>
        <dbReference type="Proteomes" id="UP000034778"/>
    </source>
</evidence>
<dbReference type="SUPFAM" id="SSF51445">
    <property type="entry name" value="(Trans)glycosidases"/>
    <property type="match status" value="1"/>
</dbReference>
<evidence type="ECO:0000256" key="1">
    <source>
        <dbReference type="SAM" id="SignalP"/>
    </source>
</evidence>
<sequence>MVKLFLNLIIFILFTPFASSVNAYDPSIVANNIYGMGIINHSDLEDVKNLVNVNGGDWGYVTVVITEKDRDIKIWQKFLDDCRKYHLIPIVRVATTFENGSWQIPEINEIDSWVNFFNSLNWVIENRYIVIANEPNHSKEWGGKIDPEGYALYLKTFAERLHNTNKDYFVLNAGFDQSASNSRITMDQKLFMQRMVKAVPNIFTFIDGWSSHSYPNPAFSGSEKAIGRKTIRGYEWELSLVKKNLPVFITETGWIRTIKNEELIAKKLRHAYEEVWSKNKQIVAVTPFILSYTQDPFYEFSWKNKDGSFFPIYNEIQGTNKTTGRPVQKITGEIVFNFINPLIFKGKDQKGFTIVKNTGQAVWNQSESHVINELNNEISVSNTKFNQIEPFNSGLVVYSLNTSEKNKVVDLKLGFYVRGEKIGDVFLRTNSNSISRLELGLPAHRFAVRLARPRGARLTHFSQRDFLLFGFAKLEK</sequence>
<dbReference type="AlphaFoldDB" id="A0A0F9ZJ40"/>
<name>A0A0F9ZJ40_9BACT</name>
<dbReference type="EMBL" id="LBOW01000010">
    <property type="protein sequence ID" value="KKP44213.1"/>
    <property type="molecule type" value="Genomic_DNA"/>
</dbReference>
<evidence type="ECO:0000313" key="2">
    <source>
        <dbReference type="EMBL" id="KKP44213.1"/>
    </source>
</evidence>
<dbReference type="Gene3D" id="3.20.20.80">
    <property type="entry name" value="Glycosidases"/>
    <property type="match status" value="1"/>
</dbReference>